<keyword evidence="2" id="KW-0949">S-adenosyl-L-methionine</keyword>
<evidence type="ECO:0000313" key="5">
    <source>
        <dbReference type="EMBL" id="MFC4200117.1"/>
    </source>
</evidence>
<dbReference type="PANTHER" id="PTHR18895">
    <property type="entry name" value="HEMK METHYLTRANSFERASE"/>
    <property type="match status" value="1"/>
</dbReference>
<name>A0ABV8NV57_9BURK</name>
<feature type="domain" description="Methyltransferase small" evidence="4">
    <location>
        <begin position="194"/>
        <end position="334"/>
    </location>
</feature>
<dbReference type="InterPro" id="IPR002052">
    <property type="entry name" value="DNA_methylase_N6_adenine_CS"/>
</dbReference>
<dbReference type="Pfam" id="PF05175">
    <property type="entry name" value="MTS"/>
    <property type="match status" value="1"/>
</dbReference>
<evidence type="ECO:0000256" key="2">
    <source>
        <dbReference type="ARBA" id="ARBA00022691"/>
    </source>
</evidence>
<keyword evidence="6" id="KW-1185">Reference proteome</keyword>
<dbReference type="InterPro" id="IPR029063">
    <property type="entry name" value="SAM-dependent_MTases_sf"/>
</dbReference>
<comment type="caution">
    <text evidence="5">The sequence shown here is derived from an EMBL/GenBank/DDBJ whole genome shotgun (WGS) entry which is preliminary data.</text>
</comment>
<dbReference type="SUPFAM" id="SSF53335">
    <property type="entry name" value="S-adenosyl-L-methionine-dependent methyltransferases"/>
    <property type="match status" value="1"/>
</dbReference>
<keyword evidence="1 5" id="KW-0489">Methyltransferase</keyword>
<dbReference type="RefSeq" id="WP_376810922.1">
    <property type="nucleotide sequence ID" value="NZ_JAHTBN010000005.1"/>
</dbReference>
<dbReference type="Gene3D" id="3.40.50.150">
    <property type="entry name" value="Vaccinia Virus protein VP39"/>
    <property type="match status" value="1"/>
</dbReference>
<dbReference type="InterPro" id="IPR007848">
    <property type="entry name" value="Small_mtfrase_dom"/>
</dbReference>
<dbReference type="GO" id="GO:0032259">
    <property type="term" value="P:methylation"/>
    <property type="evidence" value="ECO:0007669"/>
    <property type="project" value="UniProtKB-KW"/>
</dbReference>
<dbReference type="InterPro" id="IPR050320">
    <property type="entry name" value="N5-glutamine_MTase"/>
</dbReference>
<evidence type="ECO:0000256" key="1">
    <source>
        <dbReference type="ARBA" id="ARBA00022603"/>
    </source>
</evidence>
<keyword evidence="1 5" id="KW-0808">Transferase</keyword>
<dbReference type="EMBL" id="JBHSBV010000001">
    <property type="protein sequence ID" value="MFC4200117.1"/>
    <property type="molecule type" value="Genomic_DNA"/>
</dbReference>
<dbReference type="CDD" id="cd02440">
    <property type="entry name" value="AdoMet_MTases"/>
    <property type="match status" value="1"/>
</dbReference>
<evidence type="ECO:0000313" key="6">
    <source>
        <dbReference type="Proteomes" id="UP001595848"/>
    </source>
</evidence>
<dbReference type="PANTHER" id="PTHR18895:SF74">
    <property type="entry name" value="MTRF1L RELEASE FACTOR GLUTAMINE METHYLTRANSFERASE"/>
    <property type="match status" value="1"/>
</dbReference>
<dbReference type="GO" id="GO:0008168">
    <property type="term" value="F:methyltransferase activity"/>
    <property type="evidence" value="ECO:0007669"/>
    <property type="project" value="UniProtKB-KW"/>
</dbReference>
<gene>
    <name evidence="5" type="ORF">ACFOY1_04035</name>
</gene>
<evidence type="ECO:0000256" key="3">
    <source>
        <dbReference type="SAM" id="MobiDB-lite"/>
    </source>
</evidence>
<proteinExistence type="predicted"/>
<reference evidence="6" key="1">
    <citation type="journal article" date="2019" name="Int. J. Syst. Evol. Microbiol.">
        <title>The Global Catalogue of Microorganisms (GCM) 10K type strain sequencing project: providing services to taxonomists for standard genome sequencing and annotation.</title>
        <authorList>
            <consortium name="The Broad Institute Genomics Platform"/>
            <consortium name="The Broad Institute Genome Sequencing Center for Infectious Disease"/>
            <person name="Wu L."/>
            <person name="Ma J."/>
        </authorList>
    </citation>
    <scope>NUCLEOTIDE SEQUENCE [LARGE SCALE GENOMIC DNA]</scope>
    <source>
        <strain evidence="6">LMG 24813</strain>
    </source>
</reference>
<feature type="region of interest" description="Disordered" evidence="3">
    <location>
        <begin position="22"/>
        <end position="64"/>
    </location>
</feature>
<protein>
    <submittedName>
        <fullName evidence="5">Methyltransferase</fullName>
    </submittedName>
</protein>
<feature type="compositionally biased region" description="Basic residues" evidence="3">
    <location>
        <begin position="26"/>
        <end position="39"/>
    </location>
</feature>
<evidence type="ECO:0000259" key="4">
    <source>
        <dbReference type="Pfam" id="PF05175"/>
    </source>
</evidence>
<dbReference type="PROSITE" id="PS00092">
    <property type="entry name" value="N6_MTASE"/>
    <property type="match status" value="1"/>
</dbReference>
<accession>A0ABV8NV57</accession>
<sequence>MLWRGDFHNAVQLLQALARRVDEHRDRKRHAPARGRRHQAGGGKNEEAGRTPPKTQERPGAATAAPEALHAVNPEAFHLYRLAQSQRARLLNSLLIELDAGFGIGLRRAPDVRQACAEALGMPTPPQARHGTTDTSGAPQASGMARRDAQEAPHSGPAAASEPMLLPLRALQGIIGAHEWRRKGVAVTGLEHPIHVHYGVFSPLRGEYLDLLLRAPLPATDLAFDIGTGSGVIAALLAARGVKRIVATDIDPRALACAHENLRHQGLDGRVELLEADLFPEGRSPLIVCNPPWLPARPTLPQEQAIYDPDSRMLLGFLAGLRSHLRSGGEGWLILSNLAEHLGLRAPGFLADAIAAAGLQVLERLDIRPRHPKATNPDDPLHTARRAELTSLWRLAPLRQ</sequence>
<organism evidence="5 6">
    <name type="scientific">Candidimonas humi</name>
    <dbReference type="NCBI Taxonomy" id="683355"/>
    <lineage>
        <taxon>Bacteria</taxon>
        <taxon>Pseudomonadati</taxon>
        <taxon>Pseudomonadota</taxon>
        <taxon>Betaproteobacteria</taxon>
        <taxon>Burkholderiales</taxon>
        <taxon>Alcaligenaceae</taxon>
        <taxon>Candidimonas</taxon>
    </lineage>
</organism>
<dbReference type="Proteomes" id="UP001595848">
    <property type="component" value="Unassembled WGS sequence"/>
</dbReference>
<feature type="region of interest" description="Disordered" evidence="3">
    <location>
        <begin position="122"/>
        <end position="161"/>
    </location>
</feature>